<dbReference type="PANTHER" id="PTHR43540:SF14">
    <property type="entry name" value="ISOCHORISMATASE"/>
    <property type="match status" value="1"/>
</dbReference>
<feature type="domain" description="Isochorismatase-like" evidence="2">
    <location>
        <begin position="4"/>
        <end position="144"/>
    </location>
</feature>
<dbReference type="PANTHER" id="PTHR43540">
    <property type="entry name" value="PEROXYUREIDOACRYLATE/UREIDOACRYLATE AMIDOHYDROLASE-RELATED"/>
    <property type="match status" value="1"/>
</dbReference>
<keyword evidence="4" id="KW-1185">Reference proteome</keyword>
<evidence type="ECO:0000313" key="4">
    <source>
        <dbReference type="Proteomes" id="UP000462621"/>
    </source>
</evidence>
<evidence type="ECO:0000256" key="1">
    <source>
        <dbReference type="ARBA" id="ARBA00022801"/>
    </source>
</evidence>
<dbReference type="RefSeq" id="WP_161157816.1">
    <property type="nucleotide sequence ID" value="NZ_WEKT01000052.1"/>
</dbReference>
<evidence type="ECO:0000313" key="3">
    <source>
        <dbReference type="EMBL" id="MZI95336.1"/>
    </source>
</evidence>
<gene>
    <name evidence="3" type="ORF">F9817_19355</name>
</gene>
<dbReference type="AlphaFoldDB" id="A0A7X4LP25"/>
<dbReference type="SUPFAM" id="SSF52499">
    <property type="entry name" value="Isochorismatase-like hydrolases"/>
    <property type="match status" value="1"/>
</dbReference>
<reference evidence="3 4" key="1">
    <citation type="submission" date="2019-10" db="EMBL/GenBank/DDBJ databases">
        <title>Vibrio sp. nov. isolated from a shrimp pond.</title>
        <authorList>
            <person name="Gomez-Gil B."/>
            <person name="Enciso-Ibarra J."/>
            <person name="Enciso-Ibarra K."/>
            <person name="Bolan-Mejia C."/>
        </authorList>
    </citation>
    <scope>NUCLEOTIDE SEQUENCE [LARGE SCALE GENOMIC DNA]</scope>
    <source>
        <strain evidence="3 4">CAIM 722</strain>
    </source>
</reference>
<dbReference type="GO" id="GO:0016787">
    <property type="term" value="F:hydrolase activity"/>
    <property type="evidence" value="ECO:0007669"/>
    <property type="project" value="UniProtKB-KW"/>
</dbReference>
<dbReference type="InterPro" id="IPR050272">
    <property type="entry name" value="Isochorismatase-like_hydrls"/>
</dbReference>
<comment type="caution">
    <text evidence="3">The sequence shown here is derived from an EMBL/GenBank/DDBJ whole genome shotgun (WGS) entry which is preliminary data.</text>
</comment>
<dbReference type="InterPro" id="IPR000868">
    <property type="entry name" value="Isochorismatase-like_dom"/>
</dbReference>
<dbReference type="Proteomes" id="UP000462621">
    <property type="component" value="Unassembled WGS sequence"/>
</dbReference>
<keyword evidence="1" id="KW-0378">Hydrolase</keyword>
<dbReference type="Gene3D" id="3.40.50.850">
    <property type="entry name" value="Isochorismatase-like"/>
    <property type="match status" value="1"/>
</dbReference>
<dbReference type="EMBL" id="WEKT01000052">
    <property type="protein sequence ID" value="MZI95336.1"/>
    <property type="molecule type" value="Genomic_DNA"/>
</dbReference>
<dbReference type="Pfam" id="PF00857">
    <property type="entry name" value="Isochorismatase"/>
    <property type="match status" value="1"/>
</dbReference>
<name>A0A7X4LP25_9VIBR</name>
<dbReference type="CDD" id="cd01014">
    <property type="entry name" value="nicotinamidase_related"/>
    <property type="match status" value="1"/>
</dbReference>
<sequence>MKLALLVIDVQDGLFNVTPPPYKAEQVISNINALTKWAQEQSYPVVFIQHEEEELPFNSPEWQLPTQLHTDPSAFYVRKTTPDSFLHTQLAALLEKENVDRVVICGYASDFCVDTTTRRAAGLGFPVLLVADAHTTHDKAHALAANIRQHHNETLSSMSSFGVPIKLATTECILKNLNGAQQFFDIKL</sequence>
<accession>A0A7X4LP25</accession>
<dbReference type="InterPro" id="IPR036380">
    <property type="entry name" value="Isochorismatase-like_sf"/>
</dbReference>
<proteinExistence type="predicted"/>
<evidence type="ECO:0000259" key="2">
    <source>
        <dbReference type="Pfam" id="PF00857"/>
    </source>
</evidence>
<protein>
    <submittedName>
        <fullName evidence="3">Isochorismatase family protein</fullName>
    </submittedName>
</protein>
<organism evidence="3 4">
    <name type="scientific">Vibrio eleionomae</name>
    <dbReference type="NCBI Taxonomy" id="2653505"/>
    <lineage>
        <taxon>Bacteria</taxon>
        <taxon>Pseudomonadati</taxon>
        <taxon>Pseudomonadota</taxon>
        <taxon>Gammaproteobacteria</taxon>
        <taxon>Vibrionales</taxon>
        <taxon>Vibrionaceae</taxon>
        <taxon>Vibrio</taxon>
    </lineage>
</organism>